<evidence type="ECO:0000256" key="1">
    <source>
        <dbReference type="ARBA" id="ARBA00020110"/>
    </source>
</evidence>
<gene>
    <name evidence="4" type="ORF">KQI86_08565</name>
</gene>
<dbReference type="PANTHER" id="PTHR42792:SF2">
    <property type="entry name" value="FLAGELLIN"/>
    <property type="match status" value="1"/>
</dbReference>
<reference evidence="4 5" key="1">
    <citation type="submission" date="2021-06" db="EMBL/GenBank/DDBJ databases">
        <authorList>
            <person name="Sun Q."/>
            <person name="Li D."/>
        </authorList>
    </citation>
    <scope>NUCLEOTIDE SEQUENCE [LARGE SCALE GENOMIC DNA]</scope>
    <source>
        <strain evidence="4 5">MSJ-11</strain>
    </source>
</reference>
<dbReference type="EMBL" id="JAHLQF010000002">
    <property type="protein sequence ID" value="MBU5484378.1"/>
    <property type="molecule type" value="Genomic_DNA"/>
</dbReference>
<keyword evidence="5" id="KW-1185">Reference proteome</keyword>
<protein>
    <recommendedName>
        <fullName evidence="1">Flagellin</fullName>
    </recommendedName>
</protein>
<name>A0ABS6EH92_9CLOT</name>
<feature type="domain" description="Flagellin N-terminal" evidence="3">
    <location>
        <begin position="4"/>
        <end position="139"/>
    </location>
</feature>
<dbReference type="InterPro" id="IPR001029">
    <property type="entry name" value="Flagellin_N"/>
</dbReference>
<comment type="caution">
    <text evidence="4">The sequence shown here is derived from an EMBL/GenBank/DDBJ whole genome shotgun (WGS) entry which is preliminary data.</text>
</comment>
<sequence length="261" mass="28242">MITNHNMAQLIASNRANAAGKAKSNAMERLASGLRINKAADDAAGSGISQKMRAQIRGLEQANRNIQDGVSLVQTAEGGLNEITDDLQKMRELAVQASNRTLADDDRSNIQQEIEQLTSGIDDIANNTEFNGLALLAGEYDKDGNISESDSLDQYVDYVTTSGGITNKYTYTYNGKTENYESAIIDFSNINSADDVDKLVGKGVNYTCCTCNAAYSIKFVDGNPDTSRLNTGNPVMEVDVSSVTPESVINLMNKWQGNTQQ</sequence>
<keyword evidence="4" id="KW-0966">Cell projection</keyword>
<evidence type="ECO:0000259" key="3">
    <source>
        <dbReference type="Pfam" id="PF00669"/>
    </source>
</evidence>
<feature type="coiled-coil region" evidence="2">
    <location>
        <begin position="80"/>
        <end position="127"/>
    </location>
</feature>
<dbReference type="Pfam" id="PF00669">
    <property type="entry name" value="Flagellin_N"/>
    <property type="match status" value="1"/>
</dbReference>
<evidence type="ECO:0000313" key="4">
    <source>
        <dbReference type="EMBL" id="MBU5484378.1"/>
    </source>
</evidence>
<evidence type="ECO:0000256" key="2">
    <source>
        <dbReference type="SAM" id="Coils"/>
    </source>
</evidence>
<dbReference type="RefSeq" id="WP_216438857.1">
    <property type="nucleotide sequence ID" value="NZ_JAHLQF010000002.1"/>
</dbReference>
<dbReference type="PANTHER" id="PTHR42792">
    <property type="entry name" value="FLAGELLIN"/>
    <property type="match status" value="1"/>
</dbReference>
<accession>A0ABS6EH92</accession>
<keyword evidence="4" id="KW-0969">Cilium</keyword>
<dbReference type="InterPro" id="IPR001492">
    <property type="entry name" value="Flagellin"/>
</dbReference>
<keyword evidence="2" id="KW-0175">Coiled coil</keyword>
<keyword evidence="4" id="KW-0282">Flagellum</keyword>
<dbReference type="Proteomes" id="UP000726170">
    <property type="component" value="Unassembled WGS sequence"/>
</dbReference>
<proteinExistence type="predicted"/>
<evidence type="ECO:0000313" key="5">
    <source>
        <dbReference type="Proteomes" id="UP000726170"/>
    </source>
</evidence>
<organism evidence="4 5">
    <name type="scientific">Clostridium mobile</name>
    <dbReference type="NCBI Taxonomy" id="2841512"/>
    <lineage>
        <taxon>Bacteria</taxon>
        <taxon>Bacillati</taxon>
        <taxon>Bacillota</taxon>
        <taxon>Clostridia</taxon>
        <taxon>Eubacteriales</taxon>
        <taxon>Clostridiaceae</taxon>
        <taxon>Clostridium</taxon>
    </lineage>
</organism>